<feature type="region of interest" description="Disordered" evidence="1">
    <location>
        <begin position="112"/>
        <end position="147"/>
    </location>
</feature>
<evidence type="ECO:0000259" key="2">
    <source>
        <dbReference type="Pfam" id="PF02770"/>
    </source>
</evidence>
<organism evidence="4 5">
    <name type="scientific">Blastococcus brunescens</name>
    <dbReference type="NCBI Taxonomy" id="1564165"/>
    <lineage>
        <taxon>Bacteria</taxon>
        <taxon>Bacillati</taxon>
        <taxon>Actinomycetota</taxon>
        <taxon>Actinomycetes</taxon>
        <taxon>Geodermatophilales</taxon>
        <taxon>Geodermatophilaceae</taxon>
        <taxon>Blastococcus</taxon>
    </lineage>
</organism>
<feature type="compositionally biased region" description="Low complexity" evidence="1">
    <location>
        <begin position="116"/>
        <end position="138"/>
    </location>
</feature>
<sequence length="147" mass="15499">MYYNRALAMAGTWHSSISTLLSAHQSIGLPEPLRLFGSEEQKRHWLPRLARDHVSAFLLTEPDVGSDPARMSTTAVPTGDGAGYLINGRKLWATNGAIADVVVIMAVVPESEGTGAASPRSSARATATASRSSTATTSWGCGGSRTR</sequence>
<dbReference type="InterPro" id="IPR013786">
    <property type="entry name" value="AcylCoA_DH/ox_N"/>
</dbReference>
<evidence type="ECO:0000313" key="5">
    <source>
        <dbReference type="Proteomes" id="UP001324287"/>
    </source>
</evidence>
<feature type="domain" description="Acyl-CoA oxidase/dehydrogenase middle" evidence="2">
    <location>
        <begin position="56"/>
        <end position="111"/>
    </location>
</feature>
<dbReference type="InterPro" id="IPR046373">
    <property type="entry name" value="Acyl-CoA_Oxase/DH_mid-dom_sf"/>
</dbReference>
<proteinExistence type="predicted"/>
<dbReference type="Pfam" id="PF02771">
    <property type="entry name" value="Acyl-CoA_dh_N"/>
    <property type="match status" value="1"/>
</dbReference>
<keyword evidence="5" id="KW-1185">Reference proteome</keyword>
<dbReference type="EMBL" id="CP141261">
    <property type="protein sequence ID" value="WRL66559.1"/>
    <property type="molecule type" value="Genomic_DNA"/>
</dbReference>
<dbReference type="Proteomes" id="UP001324287">
    <property type="component" value="Chromosome"/>
</dbReference>
<evidence type="ECO:0000256" key="1">
    <source>
        <dbReference type="SAM" id="MobiDB-lite"/>
    </source>
</evidence>
<name>A0ABZ1BAI0_9ACTN</name>
<dbReference type="SUPFAM" id="SSF56645">
    <property type="entry name" value="Acyl-CoA dehydrogenase NM domain-like"/>
    <property type="match status" value="1"/>
</dbReference>
<evidence type="ECO:0000313" key="4">
    <source>
        <dbReference type="EMBL" id="WRL66559.1"/>
    </source>
</evidence>
<dbReference type="Gene3D" id="2.40.110.10">
    <property type="entry name" value="Butyryl-CoA Dehydrogenase, subunit A, domain 2"/>
    <property type="match status" value="1"/>
</dbReference>
<dbReference type="InterPro" id="IPR009100">
    <property type="entry name" value="AcylCoA_DH/oxidase_NM_dom_sf"/>
</dbReference>
<gene>
    <name evidence="4" type="ORF">U6N30_14855</name>
</gene>
<dbReference type="PANTHER" id="PTHR43884">
    <property type="entry name" value="ACYL-COA DEHYDROGENASE"/>
    <property type="match status" value="1"/>
</dbReference>
<evidence type="ECO:0000259" key="3">
    <source>
        <dbReference type="Pfam" id="PF02771"/>
    </source>
</evidence>
<dbReference type="Gene3D" id="1.10.540.10">
    <property type="entry name" value="Acyl-CoA dehydrogenase/oxidase, N-terminal domain"/>
    <property type="match status" value="1"/>
</dbReference>
<accession>A0ABZ1BAI0</accession>
<dbReference type="InterPro" id="IPR037069">
    <property type="entry name" value="AcylCoA_DH/ox_N_sf"/>
</dbReference>
<reference evidence="4 5" key="1">
    <citation type="submission" date="2023-12" db="EMBL/GenBank/DDBJ databases">
        <title>Blastococcus brunescens sp. nov., an actonobacterium isolated from sandstone collected in sahara desert.</title>
        <authorList>
            <person name="Gtari M."/>
            <person name="Ghodhbane F."/>
        </authorList>
    </citation>
    <scope>NUCLEOTIDE SEQUENCE [LARGE SCALE GENOMIC DNA]</scope>
    <source>
        <strain evidence="4 5">BMG 8361</strain>
    </source>
</reference>
<dbReference type="InterPro" id="IPR006091">
    <property type="entry name" value="Acyl-CoA_Oxase/DH_mid-dom"/>
</dbReference>
<dbReference type="Pfam" id="PF02770">
    <property type="entry name" value="Acyl-CoA_dh_M"/>
    <property type="match status" value="1"/>
</dbReference>
<protein>
    <submittedName>
        <fullName evidence="4">Acyl-CoA dehydrogenase family protein</fullName>
    </submittedName>
</protein>
<feature type="domain" description="Acyl-CoA dehydrogenase/oxidase N-terminal" evidence="3">
    <location>
        <begin position="13"/>
        <end position="51"/>
    </location>
</feature>
<dbReference type="PANTHER" id="PTHR43884:SF12">
    <property type="entry name" value="ISOVALERYL-COA DEHYDROGENASE, MITOCHONDRIAL-RELATED"/>
    <property type="match status" value="1"/>
</dbReference>